<gene>
    <name evidence="2" type="ORF">FSP39_021452</name>
</gene>
<name>A0AA88XPA4_PINIB</name>
<feature type="region of interest" description="Disordered" evidence="1">
    <location>
        <begin position="140"/>
        <end position="165"/>
    </location>
</feature>
<feature type="region of interest" description="Disordered" evidence="1">
    <location>
        <begin position="327"/>
        <end position="368"/>
    </location>
</feature>
<feature type="region of interest" description="Disordered" evidence="1">
    <location>
        <begin position="77"/>
        <end position="111"/>
    </location>
</feature>
<feature type="region of interest" description="Disordered" evidence="1">
    <location>
        <begin position="381"/>
        <end position="555"/>
    </location>
</feature>
<dbReference type="Proteomes" id="UP001186944">
    <property type="component" value="Unassembled WGS sequence"/>
</dbReference>
<dbReference type="AlphaFoldDB" id="A0AA88XPA4"/>
<protein>
    <submittedName>
        <fullName evidence="2">Uncharacterized protein</fullName>
    </submittedName>
</protein>
<feature type="compositionally biased region" description="Basic and acidic residues" evidence="1">
    <location>
        <begin position="468"/>
        <end position="486"/>
    </location>
</feature>
<feature type="compositionally biased region" description="Basic and acidic residues" evidence="1">
    <location>
        <begin position="14"/>
        <end position="23"/>
    </location>
</feature>
<feature type="region of interest" description="Disordered" evidence="1">
    <location>
        <begin position="1"/>
        <end position="32"/>
    </location>
</feature>
<organism evidence="2 3">
    <name type="scientific">Pinctada imbricata</name>
    <name type="common">Atlantic pearl-oyster</name>
    <name type="synonym">Pinctada martensii</name>
    <dbReference type="NCBI Taxonomy" id="66713"/>
    <lineage>
        <taxon>Eukaryota</taxon>
        <taxon>Metazoa</taxon>
        <taxon>Spiralia</taxon>
        <taxon>Lophotrochozoa</taxon>
        <taxon>Mollusca</taxon>
        <taxon>Bivalvia</taxon>
        <taxon>Autobranchia</taxon>
        <taxon>Pteriomorphia</taxon>
        <taxon>Pterioida</taxon>
        <taxon>Pterioidea</taxon>
        <taxon>Pteriidae</taxon>
        <taxon>Pinctada</taxon>
    </lineage>
</organism>
<evidence type="ECO:0000256" key="1">
    <source>
        <dbReference type="SAM" id="MobiDB-lite"/>
    </source>
</evidence>
<sequence length="740" mass="87480">MALTAAEKQRRYRERRDADPDRRALHRAKQREKYLTDKKVGKRKLIKEMTVREQRYQRRQWNNYKRKERERRFAQTLALTPPSSPLSVNDDLQHQPSRQLSSSRKKIKREKAKCYKENEKLRVKLKIVQQRAEKYKKRWIREKGQKEKGNKGKDTPRKKTKRVLKCGSTKTVRRTLFFHHVLIEEMRKKYNTKSGRKTVSAVAAGLLIKKYKMQSLARKSFGKAFRVKKKKRCAPRKETETKVREFLERDDVSRMTSGKRNTITRKKEVKQKRLLKDTMKNLFMKFKSENKVKLSYTTFCRLRPFWIVIPKEGDRDTCAYKVDPKVESSENEMHYKNDENTESVMRVNGETEKEKKNNESEKNEESVVKLGETVYKKEKDGRFETKMRKEDSIESSNGERESKTHDNMDSVECRTEKLNRYDQKTDNNVERDEQTQFEKADIREKEIDNVEGRSRERKESSNEEEEKMDEKVEEVERKENRERVEKIMTCLDVESEERLGVENEGNEESLGSMKSEKEFMAGTEKEHDSCKIDGGKESYDKKEEGGDGERREELNGSIDMKGYVRHDEHQSNMYQSREIMSEKTNGRDGSICPEKKDRKKRKSERIKECMEKMKLLAEQGPIEIGIESDELINSKFNEIVDPKDCLQKYVVVLYDGVPYPGYVEDIGNGDVYVKCMHLIGKHSHKNCFFWPKKIQDKCWYLCENIVTMIPEPVNIPGTSQYQVEPTLWQRILDHVGLSSV</sequence>
<evidence type="ECO:0000313" key="3">
    <source>
        <dbReference type="Proteomes" id="UP001186944"/>
    </source>
</evidence>
<feature type="compositionally biased region" description="Basic and acidic residues" evidence="1">
    <location>
        <begin position="349"/>
        <end position="367"/>
    </location>
</feature>
<proteinExistence type="predicted"/>
<feature type="region of interest" description="Disordered" evidence="1">
    <location>
        <begin position="578"/>
        <end position="603"/>
    </location>
</feature>
<feature type="compositionally biased region" description="Basic and acidic residues" evidence="1">
    <location>
        <begin position="327"/>
        <end position="339"/>
    </location>
</feature>
<feature type="compositionally biased region" description="Basic and acidic residues" evidence="1">
    <location>
        <begin position="381"/>
        <end position="461"/>
    </location>
</feature>
<evidence type="ECO:0000313" key="2">
    <source>
        <dbReference type="EMBL" id="KAK3084917.1"/>
    </source>
</evidence>
<keyword evidence="3" id="KW-1185">Reference proteome</keyword>
<reference evidence="2" key="1">
    <citation type="submission" date="2019-08" db="EMBL/GenBank/DDBJ databases">
        <title>The improved chromosome-level genome for the pearl oyster Pinctada fucata martensii using PacBio sequencing and Hi-C.</title>
        <authorList>
            <person name="Zheng Z."/>
        </authorList>
    </citation>
    <scope>NUCLEOTIDE SEQUENCE</scope>
    <source>
        <strain evidence="2">ZZ-2019</strain>
        <tissue evidence="2">Adductor muscle</tissue>
    </source>
</reference>
<feature type="compositionally biased region" description="Basic and acidic residues" evidence="1">
    <location>
        <begin position="141"/>
        <end position="157"/>
    </location>
</feature>
<accession>A0AA88XPA4</accession>
<dbReference type="EMBL" id="VSWD01000013">
    <property type="protein sequence ID" value="KAK3084917.1"/>
    <property type="molecule type" value="Genomic_DNA"/>
</dbReference>
<comment type="caution">
    <text evidence="2">The sequence shown here is derived from an EMBL/GenBank/DDBJ whole genome shotgun (WGS) entry which is preliminary data.</text>
</comment>
<feature type="compositionally biased region" description="Basic and acidic residues" evidence="1">
    <location>
        <begin position="514"/>
        <end position="554"/>
    </location>
</feature>